<dbReference type="InterPro" id="IPR000515">
    <property type="entry name" value="MetI-like"/>
</dbReference>
<dbReference type="STRING" id="1423783.FC50_GL000406"/>
<evidence type="ECO:0000256" key="5">
    <source>
        <dbReference type="ARBA" id="ARBA00022989"/>
    </source>
</evidence>
<comment type="similarity">
    <text evidence="7">Belongs to the binding-protein-dependent transport system permease family.</text>
</comment>
<evidence type="ECO:0000256" key="1">
    <source>
        <dbReference type="ARBA" id="ARBA00004651"/>
    </source>
</evidence>
<dbReference type="Pfam" id="PF00528">
    <property type="entry name" value="BPD_transp_1"/>
    <property type="match status" value="1"/>
</dbReference>
<evidence type="ECO:0000313" key="9">
    <source>
        <dbReference type="EMBL" id="KRL86762.1"/>
    </source>
</evidence>
<evidence type="ECO:0000259" key="8">
    <source>
        <dbReference type="PROSITE" id="PS50928"/>
    </source>
</evidence>
<evidence type="ECO:0000256" key="4">
    <source>
        <dbReference type="ARBA" id="ARBA00022692"/>
    </source>
</evidence>
<dbReference type="InterPro" id="IPR050366">
    <property type="entry name" value="BP-dependent_transpt_permease"/>
</dbReference>
<keyword evidence="2 7" id="KW-0813">Transport</keyword>
<comment type="subcellular location">
    <subcellularLocation>
        <location evidence="1 7">Cell membrane</location>
        <topology evidence="1 7">Multi-pass membrane protein</topology>
    </subcellularLocation>
</comment>
<dbReference type="InterPro" id="IPR035906">
    <property type="entry name" value="MetI-like_sf"/>
</dbReference>
<dbReference type="GO" id="GO:0055085">
    <property type="term" value="P:transmembrane transport"/>
    <property type="evidence" value="ECO:0007669"/>
    <property type="project" value="InterPro"/>
</dbReference>
<dbReference type="Proteomes" id="UP000051922">
    <property type="component" value="Unassembled WGS sequence"/>
</dbReference>
<evidence type="ECO:0000256" key="7">
    <source>
        <dbReference type="RuleBase" id="RU363032"/>
    </source>
</evidence>
<evidence type="ECO:0000256" key="3">
    <source>
        <dbReference type="ARBA" id="ARBA00022475"/>
    </source>
</evidence>
<keyword evidence="5 7" id="KW-1133">Transmembrane helix</keyword>
<evidence type="ECO:0000256" key="2">
    <source>
        <dbReference type="ARBA" id="ARBA00022448"/>
    </source>
</evidence>
<dbReference type="PANTHER" id="PTHR43386:SF1">
    <property type="entry name" value="D,D-DIPEPTIDE TRANSPORT SYSTEM PERMEASE PROTEIN DDPC-RELATED"/>
    <property type="match status" value="1"/>
</dbReference>
<gene>
    <name evidence="9" type="ORF">FC50_GL000406</name>
</gene>
<reference evidence="9 10" key="1">
    <citation type="journal article" date="2015" name="Genome Announc.">
        <title>Expanding the biotechnology potential of lactobacilli through comparative genomics of 213 strains and associated genera.</title>
        <authorList>
            <person name="Sun Z."/>
            <person name="Harris H.M."/>
            <person name="McCann A."/>
            <person name="Guo C."/>
            <person name="Argimon S."/>
            <person name="Zhang W."/>
            <person name="Yang X."/>
            <person name="Jeffery I.B."/>
            <person name="Cooney J.C."/>
            <person name="Kagawa T.F."/>
            <person name="Liu W."/>
            <person name="Song Y."/>
            <person name="Salvetti E."/>
            <person name="Wrobel A."/>
            <person name="Rasinkangas P."/>
            <person name="Parkhill J."/>
            <person name="Rea M.C."/>
            <person name="O'Sullivan O."/>
            <person name="Ritari J."/>
            <person name="Douillard F.P."/>
            <person name="Paul Ross R."/>
            <person name="Yang R."/>
            <person name="Briner A.E."/>
            <person name="Felis G.E."/>
            <person name="de Vos W.M."/>
            <person name="Barrangou R."/>
            <person name="Klaenhammer T.R."/>
            <person name="Caufield P.W."/>
            <person name="Cui Y."/>
            <person name="Zhang H."/>
            <person name="O'Toole P.W."/>
        </authorList>
    </citation>
    <scope>NUCLEOTIDE SEQUENCE [LARGE SCALE GENOMIC DNA]</scope>
    <source>
        <strain evidence="9 10">DSM 15945</strain>
    </source>
</reference>
<protein>
    <submittedName>
        <fullName evidence="9">Oligopeptide ABC transporter permease</fullName>
    </submittedName>
</protein>
<keyword evidence="6 7" id="KW-0472">Membrane</keyword>
<dbReference type="PATRIC" id="fig|1423783.4.peg.421"/>
<keyword evidence="10" id="KW-1185">Reference proteome</keyword>
<evidence type="ECO:0000256" key="6">
    <source>
        <dbReference type="ARBA" id="ARBA00023136"/>
    </source>
</evidence>
<dbReference type="SUPFAM" id="SSF161098">
    <property type="entry name" value="MetI-like"/>
    <property type="match status" value="1"/>
</dbReference>
<dbReference type="EMBL" id="AZFJ01000037">
    <property type="protein sequence ID" value="KRL86762.1"/>
    <property type="molecule type" value="Genomic_DNA"/>
</dbReference>
<sequence length="311" mass="33791">MFSRKKQNPQVVAAGVANVDADTLVTPSAMRVLVREFLKDKFAIVAFSIAVVIILGAFVGGIIWSADKVTTVNVLDRYLAPGVDGHILGTDASGRDMFHYLFVAARNSIFIGVSVAILNELIGIVLGTVSGYFGGAIDNVLMRIVDFWMVLPHFLIIIILAQLVNNLDPLKLVWILTLFSWTSTTRLIRSQILTQAKREYVMASKTSGTPNVVIMFREVLPNISSFVITDLTLTVASSIGIETGLSFLGFGLPASQPSLGTLIGYANDPVTIIDYWWVWLPAAVLLLTLSLSINAVGQALKRAANARQRRG</sequence>
<keyword evidence="3" id="KW-1003">Cell membrane</keyword>
<accession>A0A0R1U5L9</accession>
<feature type="transmembrane region" description="Helical" evidence="7">
    <location>
        <begin position="170"/>
        <end position="188"/>
    </location>
</feature>
<dbReference type="GO" id="GO:0005886">
    <property type="term" value="C:plasma membrane"/>
    <property type="evidence" value="ECO:0007669"/>
    <property type="project" value="UniProtKB-SubCell"/>
</dbReference>
<dbReference type="PANTHER" id="PTHR43386">
    <property type="entry name" value="OLIGOPEPTIDE TRANSPORT SYSTEM PERMEASE PROTEIN APPC"/>
    <property type="match status" value="1"/>
</dbReference>
<feature type="transmembrane region" description="Helical" evidence="7">
    <location>
        <begin position="275"/>
        <end position="300"/>
    </location>
</feature>
<comment type="caution">
    <text evidence="9">The sequence shown here is derived from an EMBL/GenBank/DDBJ whole genome shotgun (WGS) entry which is preliminary data.</text>
</comment>
<feature type="domain" description="ABC transmembrane type-1" evidence="8">
    <location>
        <begin position="105"/>
        <end position="297"/>
    </location>
</feature>
<dbReference type="CDD" id="cd06261">
    <property type="entry name" value="TM_PBP2"/>
    <property type="match status" value="1"/>
</dbReference>
<dbReference type="AlphaFoldDB" id="A0A0R1U5L9"/>
<dbReference type="PROSITE" id="PS50928">
    <property type="entry name" value="ABC_TM1"/>
    <property type="match status" value="1"/>
</dbReference>
<dbReference type="RefSeq" id="WP_054649811.1">
    <property type="nucleotide sequence ID" value="NZ_AZFJ01000037.1"/>
</dbReference>
<proteinExistence type="inferred from homology"/>
<name>A0A0R1U5L9_9LACO</name>
<organism evidence="9 10">
    <name type="scientific">Lacticaseibacillus pantheris DSM 15945 = JCM 12539 = NBRC 106106</name>
    <dbReference type="NCBI Taxonomy" id="1423783"/>
    <lineage>
        <taxon>Bacteria</taxon>
        <taxon>Bacillati</taxon>
        <taxon>Bacillota</taxon>
        <taxon>Bacilli</taxon>
        <taxon>Lactobacillales</taxon>
        <taxon>Lactobacillaceae</taxon>
        <taxon>Lacticaseibacillus</taxon>
    </lineage>
</organism>
<feature type="transmembrane region" description="Helical" evidence="7">
    <location>
        <begin position="42"/>
        <end position="66"/>
    </location>
</feature>
<feature type="transmembrane region" description="Helical" evidence="7">
    <location>
        <begin position="145"/>
        <end position="164"/>
    </location>
</feature>
<feature type="transmembrane region" description="Helical" evidence="7">
    <location>
        <begin position="109"/>
        <end position="133"/>
    </location>
</feature>
<dbReference type="Gene3D" id="1.10.3720.10">
    <property type="entry name" value="MetI-like"/>
    <property type="match status" value="1"/>
</dbReference>
<keyword evidence="4 7" id="KW-0812">Transmembrane</keyword>
<evidence type="ECO:0000313" key="10">
    <source>
        <dbReference type="Proteomes" id="UP000051922"/>
    </source>
</evidence>
<dbReference type="OrthoDB" id="9797472at2"/>